<dbReference type="InterPro" id="IPR027385">
    <property type="entry name" value="Beta-barrel_OMP"/>
</dbReference>
<comment type="subcellular location">
    <subcellularLocation>
        <location evidence="1">Cell outer membrane</location>
    </subcellularLocation>
</comment>
<dbReference type="EMBL" id="CP030050">
    <property type="protein sequence ID" value="QOZ66192.1"/>
    <property type="molecule type" value="Genomic_DNA"/>
</dbReference>
<reference evidence="8 9" key="1">
    <citation type="submission" date="2018-06" db="EMBL/GenBank/DDBJ databases">
        <title>Comparative genomics of Bradyrhizobium nodulating Arachidis hypogaea.</title>
        <authorList>
            <person name="Li Y."/>
        </authorList>
    </citation>
    <scope>NUCLEOTIDE SEQUENCE [LARGE SCALE GENOMIC DNA]</scope>
    <source>
        <strain evidence="8 9">CCBAU 051107</strain>
    </source>
</reference>
<evidence type="ECO:0000256" key="4">
    <source>
        <dbReference type="ARBA" id="ARBA00023237"/>
    </source>
</evidence>
<feature type="signal peptide" evidence="6">
    <location>
        <begin position="1"/>
        <end position="23"/>
    </location>
</feature>
<dbReference type="InterPro" id="IPR051692">
    <property type="entry name" value="OMP-like"/>
</dbReference>
<evidence type="ECO:0000256" key="6">
    <source>
        <dbReference type="SAM" id="SignalP"/>
    </source>
</evidence>
<dbReference type="InterPro" id="IPR011250">
    <property type="entry name" value="OMP/PagP_B-barrel"/>
</dbReference>
<dbReference type="PANTHER" id="PTHR34001:SF3">
    <property type="entry name" value="BLL7405 PROTEIN"/>
    <property type="match status" value="1"/>
</dbReference>
<dbReference type="GO" id="GO:0009279">
    <property type="term" value="C:cell outer membrane"/>
    <property type="evidence" value="ECO:0007669"/>
    <property type="project" value="UniProtKB-SubCell"/>
</dbReference>
<evidence type="ECO:0000256" key="3">
    <source>
        <dbReference type="ARBA" id="ARBA00023136"/>
    </source>
</evidence>
<keyword evidence="4" id="KW-0998">Cell outer membrane</keyword>
<protein>
    <submittedName>
        <fullName evidence="8">Porin family protein</fullName>
    </submittedName>
</protein>
<dbReference type="RefSeq" id="WP_092216869.1">
    <property type="nucleotide sequence ID" value="NZ_CP030050.1"/>
</dbReference>
<evidence type="ECO:0000259" key="7">
    <source>
        <dbReference type="Pfam" id="PF13505"/>
    </source>
</evidence>
<organism evidence="8 9">
    <name type="scientific">Bradyrhizobium arachidis</name>
    <dbReference type="NCBI Taxonomy" id="858423"/>
    <lineage>
        <taxon>Bacteria</taxon>
        <taxon>Pseudomonadati</taxon>
        <taxon>Pseudomonadota</taxon>
        <taxon>Alphaproteobacteria</taxon>
        <taxon>Hyphomicrobiales</taxon>
        <taxon>Nitrobacteraceae</taxon>
        <taxon>Bradyrhizobium</taxon>
    </lineage>
</organism>
<feature type="domain" description="Outer membrane protein beta-barrel" evidence="7">
    <location>
        <begin position="11"/>
        <end position="285"/>
    </location>
</feature>
<name>A0AAE7NIY4_9BRAD</name>
<dbReference type="KEGG" id="barh:WN72_07070"/>
<evidence type="ECO:0000256" key="2">
    <source>
        <dbReference type="ARBA" id="ARBA00022729"/>
    </source>
</evidence>
<comment type="similarity">
    <text evidence="5">Belongs to the Omp25/RopB family.</text>
</comment>
<dbReference type="SUPFAM" id="SSF56925">
    <property type="entry name" value="OMPA-like"/>
    <property type="match status" value="2"/>
</dbReference>
<feature type="chain" id="PRO_5042161427" evidence="6">
    <location>
        <begin position="24"/>
        <end position="573"/>
    </location>
</feature>
<evidence type="ECO:0000313" key="8">
    <source>
        <dbReference type="EMBL" id="QOZ66192.1"/>
    </source>
</evidence>
<sequence length="573" mass="60332">MTRLLRLTLTALAGLLAVSAANAADLPIKAPIFKAPAAIEAWGGFYVGAGLGFRANESSVNVNSATDTTAPLVLQNMFVAGDCFAGLPCVTGRSFNGTAFRISPYLGYNWQIGRTVLGLEGDVAYADQTTRIFGAAYPATPFDGGASTSNSFALKTTWDASIRGRAGYLVDPAVLLYGTAGPSWIHVETTSNCSTLLSADGRCVPGLGLAPATITNSRTQLGYTVGAGIEAMLWPNWIARAEYRFADYGHFSNTDIRTAAAGVQTVSYDTSLKTHTATFGLAYKFGNAPGVTALAAYAAAPSAASWSGAYLGVGAGIRANQVSSSNDAATFTSTGFPPFNLLAGCGDCFLTDHFDTSSARLSPYVGYNWQLDPKWLIGVEGDFGWADRQNSVSGRYLPGGIVGGSGGLNDSFSIRTKWDASIRARVGYFVNPAFLAYLTGGAAWMSLEQTSNCDTALKPLFTAPGFVASEVGACTAGLLAPAIIKQSTIRTGFTVGGGGEMKLTENWILRGEYRYADFGTARFSQTRDCNGSATINDPVFGIQTVNCFGTQNTTNSVRLQSHMATFGIAYRFN</sequence>
<dbReference type="Pfam" id="PF13505">
    <property type="entry name" value="OMP_b-brl"/>
    <property type="match status" value="2"/>
</dbReference>
<keyword evidence="3" id="KW-0472">Membrane</keyword>
<dbReference type="Proteomes" id="UP000594015">
    <property type="component" value="Chromosome"/>
</dbReference>
<gene>
    <name evidence="8" type="ORF">WN72_07070</name>
</gene>
<dbReference type="Gene3D" id="2.40.160.20">
    <property type="match status" value="2"/>
</dbReference>
<proteinExistence type="inferred from homology"/>
<evidence type="ECO:0000256" key="1">
    <source>
        <dbReference type="ARBA" id="ARBA00004442"/>
    </source>
</evidence>
<keyword evidence="2 6" id="KW-0732">Signal</keyword>
<dbReference type="PANTHER" id="PTHR34001">
    <property type="entry name" value="BLL7405 PROTEIN"/>
    <property type="match status" value="1"/>
</dbReference>
<feature type="domain" description="Outer membrane protein beta-barrel" evidence="7">
    <location>
        <begin position="293"/>
        <end position="572"/>
    </location>
</feature>
<evidence type="ECO:0000313" key="9">
    <source>
        <dbReference type="Proteomes" id="UP000594015"/>
    </source>
</evidence>
<dbReference type="AlphaFoldDB" id="A0AAE7NIY4"/>
<evidence type="ECO:0000256" key="5">
    <source>
        <dbReference type="ARBA" id="ARBA00038306"/>
    </source>
</evidence>
<accession>A0AAE7NIY4</accession>